<organism evidence="4 5">
    <name type="scientific">Arenibacter echinorum</name>
    <dbReference type="NCBI Taxonomy" id="440515"/>
    <lineage>
        <taxon>Bacteria</taxon>
        <taxon>Pseudomonadati</taxon>
        <taxon>Bacteroidota</taxon>
        <taxon>Flavobacteriia</taxon>
        <taxon>Flavobacteriales</taxon>
        <taxon>Flavobacteriaceae</taxon>
        <taxon>Arenibacter</taxon>
    </lineage>
</organism>
<evidence type="ECO:0000313" key="4">
    <source>
        <dbReference type="EMBL" id="RAJ04829.1"/>
    </source>
</evidence>
<keyword evidence="5" id="KW-1185">Reference proteome</keyword>
<dbReference type="Pfam" id="PF08840">
    <property type="entry name" value="BAAT_C"/>
    <property type="match status" value="1"/>
</dbReference>
<dbReference type="PIRSF" id="PIRSF016521">
    <property type="entry name" value="Acyl-CoA_hydro"/>
    <property type="match status" value="1"/>
</dbReference>
<dbReference type="InterPro" id="IPR016662">
    <property type="entry name" value="Acyl-CoA_thioEstase_long-chain"/>
</dbReference>
<feature type="active site" description="Charge relay system" evidence="1">
    <location>
        <position position="235"/>
    </location>
</feature>
<reference evidence="4 5" key="1">
    <citation type="submission" date="2018-06" db="EMBL/GenBank/DDBJ databases">
        <title>Genomic Encyclopedia of Archaeal and Bacterial Type Strains, Phase II (KMG-II): from individual species to whole genera.</title>
        <authorList>
            <person name="Goeker M."/>
        </authorList>
    </citation>
    <scope>NUCLEOTIDE SEQUENCE [LARGE SCALE GENOMIC DNA]</scope>
    <source>
        <strain evidence="4 5">DSM 23522</strain>
    </source>
</reference>
<evidence type="ECO:0000256" key="1">
    <source>
        <dbReference type="PIRSR" id="PIRSR016521-1"/>
    </source>
</evidence>
<protein>
    <submittedName>
        <fullName evidence="4">Bile acid acyltransferase/acyl-CoA thioester hydrolase-like protein</fullName>
    </submittedName>
</protein>
<dbReference type="InterPro" id="IPR014940">
    <property type="entry name" value="BAAT_C"/>
</dbReference>
<accession>A0A327QJS8</accession>
<dbReference type="GO" id="GO:0006631">
    <property type="term" value="P:fatty acid metabolic process"/>
    <property type="evidence" value="ECO:0007669"/>
    <property type="project" value="TreeGrafter"/>
</dbReference>
<evidence type="ECO:0000256" key="2">
    <source>
        <dbReference type="SAM" id="Phobius"/>
    </source>
</evidence>
<dbReference type="GO" id="GO:0016746">
    <property type="term" value="F:acyltransferase activity"/>
    <property type="evidence" value="ECO:0007669"/>
    <property type="project" value="UniProtKB-KW"/>
</dbReference>
<dbReference type="InterPro" id="IPR029058">
    <property type="entry name" value="AB_hydrolase_fold"/>
</dbReference>
<feature type="active site" description="Charge relay system" evidence="1">
    <location>
        <position position="128"/>
    </location>
</feature>
<dbReference type="Proteomes" id="UP000249696">
    <property type="component" value="Unassembled WGS sequence"/>
</dbReference>
<keyword evidence="2" id="KW-1133">Transmembrane helix</keyword>
<feature type="domain" description="BAAT/Acyl-CoA thioester hydrolase C-terminal" evidence="3">
    <location>
        <begin position="99"/>
        <end position="322"/>
    </location>
</feature>
<dbReference type="EMBL" id="QLLN01000013">
    <property type="protein sequence ID" value="RAJ04829.1"/>
    <property type="molecule type" value="Genomic_DNA"/>
</dbReference>
<comment type="caution">
    <text evidence="4">The sequence shown here is derived from an EMBL/GenBank/DDBJ whole genome shotgun (WGS) entry which is preliminary data.</text>
</comment>
<keyword evidence="2" id="KW-0472">Membrane</keyword>
<dbReference type="PANTHER" id="PTHR10824:SF4">
    <property type="entry name" value="ACYL-COENZYME A THIOESTERASE 1-LIKE"/>
    <property type="match status" value="1"/>
</dbReference>
<sequence length="323" mass="36670">MKKNRKYIIWIGIIAILFVGYFIVDSFLFNGVKPKIINDNGFQANYFVKKDTEKKASIVLIGGGQWGDYWGQQFANRGFSGLSLPYTRRAGLPKLPEEINLEYFEKALAWLKKQPEVDPNKIIVMGASRNAELSLVIASIFPNLVGGVIAFAPSSVSWSNTVLPYNSNDLKPSWKYQGIDIPYIPMDKISGNESNKIETLEYWKSGLAKIEFLTHGTIKAEKINGPILLFSGKDDRVWPSSVMADMIEQRIKENNFKYSFQNIKYEEAGHLISSNPESNSDPRTGIINIDGKDYEFEYGGTNEGDYKAKKDTKRRLLYFIEKL</sequence>
<keyword evidence="4" id="KW-0808">Transferase</keyword>
<feature type="active site" description="Charge relay system" evidence="1">
    <location>
        <position position="270"/>
    </location>
</feature>
<dbReference type="AlphaFoldDB" id="A0A327QJS8"/>
<evidence type="ECO:0000259" key="3">
    <source>
        <dbReference type="Pfam" id="PF08840"/>
    </source>
</evidence>
<keyword evidence="4" id="KW-0378">Hydrolase</keyword>
<gene>
    <name evidence="4" type="ORF">LV92_04348</name>
</gene>
<dbReference type="SUPFAM" id="SSF53474">
    <property type="entry name" value="alpha/beta-Hydrolases"/>
    <property type="match status" value="1"/>
</dbReference>
<feature type="transmembrane region" description="Helical" evidence="2">
    <location>
        <begin position="7"/>
        <end position="29"/>
    </location>
</feature>
<dbReference type="GO" id="GO:0047617">
    <property type="term" value="F:fatty acyl-CoA hydrolase activity"/>
    <property type="evidence" value="ECO:0007669"/>
    <property type="project" value="TreeGrafter"/>
</dbReference>
<dbReference type="GO" id="GO:0006637">
    <property type="term" value="P:acyl-CoA metabolic process"/>
    <property type="evidence" value="ECO:0007669"/>
    <property type="project" value="InterPro"/>
</dbReference>
<proteinExistence type="predicted"/>
<keyword evidence="4" id="KW-0012">Acyltransferase</keyword>
<name>A0A327QJS8_9FLAO</name>
<dbReference type="Gene3D" id="3.40.50.1820">
    <property type="entry name" value="alpha/beta hydrolase"/>
    <property type="match status" value="1"/>
</dbReference>
<keyword evidence="2" id="KW-0812">Transmembrane</keyword>
<evidence type="ECO:0000313" key="5">
    <source>
        <dbReference type="Proteomes" id="UP000249696"/>
    </source>
</evidence>
<dbReference type="OrthoDB" id="8922993at2"/>
<dbReference type="PANTHER" id="PTHR10824">
    <property type="entry name" value="ACYL-COENZYME A THIOESTERASE-RELATED"/>
    <property type="match status" value="1"/>
</dbReference>